<keyword evidence="4 9" id="KW-0031">Aminopeptidase</keyword>
<dbReference type="GO" id="GO:0045892">
    <property type="term" value="P:negative regulation of DNA-templated transcription"/>
    <property type="evidence" value="ECO:0007669"/>
    <property type="project" value="UniProtKB-ARBA"/>
</dbReference>
<dbReference type="GO" id="GO:0006508">
    <property type="term" value="P:proteolysis"/>
    <property type="evidence" value="ECO:0007669"/>
    <property type="project" value="UniProtKB-KW"/>
</dbReference>
<evidence type="ECO:0000256" key="1">
    <source>
        <dbReference type="ARBA" id="ARBA00000135"/>
    </source>
</evidence>
<dbReference type="FunFam" id="3.40.220.10:FF:000001">
    <property type="entry name" value="Probable cytosol aminopeptidase"/>
    <property type="match status" value="1"/>
</dbReference>
<comment type="cofactor">
    <cofactor evidence="9">
        <name>Mn(2+)</name>
        <dbReference type="ChEBI" id="CHEBI:29035"/>
    </cofactor>
    <text evidence="9">Binds 2 manganese ions per subunit.</text>
</comment>
<evidence type="ECO:0000256" key="9">
    <source>
        <dbReference type="HAMAP-Rule" id="MF_00181"/>
    </source>
</evidence>
<dbReference type="HAMAP" id="MF_00181">
    <property type="entry name" value="Cytosol_peptidase_M17"/>
    <property type="match status" value="1"/>
</dbReference>
<dbReference type="GO" id="GO:0005737">
    <property type="term" value="C:cytoplasm"/>
    <property type="evidence" value="ECO:0007669"/>
    <property type="project" value="UniProtKB-SubCell"/>
</dbReference>
<dbReference type="EC" id="3.4.11.1" evidence="9"/>
<dbReference type="NCBIfam" id="NF002072">
    <property type="entry name" value="PRK00913.1-1"/>
    <property type="match status" value="1"/>
</dbReference>
<keyword evidence="9" id="KW-0963">Cytoplasm</keyword>
<feature type="active site" evidence="9">
    <location>
        <position position="282"/>
    </location>
</feature>
<proteinExistence type="inferred from homology"/>
<evidence type="ECO:0000256" key="6">
    <source>
        <dbReference type="ARBA" id="ARBA00022723"/>
    </source>
</evidence>
<dbReference type="InterPro" id="IPR023042">
    <property type="entry name" value="Peptidase_M17_leu_NH2_pept"/>
</dbReference>
<accession>J3VR85</accession>
<comment type="catalytic activity">
    <reaction evidence="1 9">
        <text>Release of an N-terminal amino acid, Xaa-|-Yaa-, in which Xaa is preferably Leu, but may be other amino acids including Pro although not Arg or Lys, and Yaa may be Pro. Amino acid amides and methyl esters are also readily hydrolyzed, but rates on arylamides are exceedingly low.</text>
        <dbReference type="EC" id="3.4.11.1"/>
    </reaction>
</comment>
<keyword evidence="12" id="KW-1185">Reference proteome</keyword>
<evidence type="ECO:0000256" key="2">
    <source>
        <dbReference type="ARBA" id="ARBA00000967"/>
    </source>
</evidence>
<dbReference type="PATRIC" id="fig|1199245.3.peg.56"/>
<dbReference type="EC" id="3.4.11.10" evidence="9"/>
<dbReference type="NCBIfam" id="NF002074">
    <property type="entry name" value="PRK00913.1-4"/>
    <property type="match status" value="1"/>
</dbReference>
<feature type="domain" description="Cytosol aminopeptidase" evidence="10">
    <location>
        <begin position="350"/>
        <end position="357"/>
    </location>
</feature>
<dbReference type="InterPro" id="IPR043472">
    <property type="entry name" value="Macro_dom-like"/>
</dbReference>
<dbReference type="InterPro" id="IPR011356">
    <property type="entry name" value="Leucine_aapep/pepB"/>
</dbReference>
<evidence type="ECO:0000256" key="8">
    <source>
        <dbReference type="ARBA" id="ARBA00023211"/>
    </source>
</evidence>
<dbReference type="KEGG" id="sect:A359_00440"/>
<feature type="binding site" evidence="9">
    <location>
        <position position="275"/>
    </location>
    <ligand>
        <name>Mn(2+)</name>
        <dbReference type="ChEBI" id="CHEBI:29035"/>
        <label>1</label>
    </ligand>
</feature>
<comment type="similarity">
    <text evidence="3 9">Belongs to the peptidase M17 family.</text>
</comment>
<organism evidence="11 12">
    <name type="scientific">secondary endosymbiont of Ctenarytaina eucalypti</name>
    <dbReference type="NCBI Taxonomy" id="1199245"/>
    <lineage>
        <taxon>Bacteria</taxon>
        <taxon>Pseudomonadati</taxon>
        <taxon>Pseudomonadota</taxon>
        <taxon>Gammaproteobacteria</taxon>
        <taxon>Enterobacterales</taxon>
        <taxon>Enterobacteriaceae</taxon>
        <taxon>aphid secondary symbionts</taxon>
    </lineage>
</organism>
<feature type="active site" evidence="9">
    <location>
        <position position="356"/>
    </location>
</feature>
<feature type="binding site" evidence="9">
    <location>
        <position position="270"/>
    </location>
    <ligand>
        <name>Mn(2+)</name>
        <dbReference type="ChEBI" id="CHEBI:29035"/>
        <label>2</label>
    </ligand>
</feature>
<keyword evidence="5 9" id="KW-0645">Protease</keyword>
<dbReference type="Gene3D" id="3.40.630.10">
    <property type="entry name" value="Zn peptidases"/>
    <property type="match status" value="1"/>
</dbReference>
<dbReference type="GO" id="GO:0006310">
    <property type="term" value="P:DNA recombination"/>
    <property type="evidence" value="ECO:0007669"/>
    <property type="project" value="UniProtKB-ARBA"/>
</dbReference>
<dbReference type="Gene3D" id="3.40.220.10">
    <property type="entry name" value="Leucine Aminopeptidase, subunit E, domain 1"/>
    <property type="match status" value="1"/>
</dbReference>
<dbReference type="PANTHER" id="PTHR11963:SF23">
    <property type="entry name" value="CYTOSOL AMINOPEPTIDASE"/>
    <property type="match status" value="1"/>
</dbReference>
<dbReference type="Proteomes" id="UP000003936">
    <property type="component" value="Chromosome"/>
</dbReference>
<dbReference type="CDD" id="cd00433">
    <property type="entry name" value="Peptidase_M17"/>
    <property type="match status" value="1"/>
</dbReference>
<dbReference type="MEROPS" id="M17.003"/>
<dbReference type="PRINTS" id="PR00481">
    <property type="entry name" value="LAMNOPPTDASE"/>
</dbReference>
<dbReference type="SUPFAM" id="SSF53187">
    <property type="entry name" value="Zn-dependent exopeptidases"/>
    <property type="match status" value="1"/>
</dbReference>
<dbReference type="HOGENOM" id="CLU_013734_2_2_6"/>
<comment type="catalytic activity">
    <reaction evidence="2 9">
        <text>Release of an N-terminal amino acid, preferentially leucine, but not glutamic or aspartic acids.</text>
        <dbReference type="EC" id="3.4.11.10"/>
    </reaction>
</comment>
<name>J3VR85_9ENTR</name>
<evidence type="ECO:0000256" key="5">
    <source>
        <dbReference type="ARBA" id="ARBA00022670"/>
    </source>
</evidence>
<sequence length="524" mass="56957">MEFSIKIGSPEKQCSACMVVGVFEPRRLSPSAEQLDIISDGYISSLLLRGELEGRFGQTLLLHHVPNVFSERILLIGCGKEPQLDERQYKKVIKKTINVLNDTGSIEALYFLTELHVNGRNTYWKVRQAVETTQETLYTFNQLKSNNTESLRPLKKIVFNVPTRRALTSGACAIVHSLAIADGIKTAKDLGNMPPNICNAAYLASLARQLADGQSKNTTTRVIGEQQMKELGMNAYLAVGQGSINESLMSVIEYRNSPNPEARPIVLVGKGLTFDAGGISIKPADRMDEMKYDMCGAATVYAVMSIVAALKLPLNLVGVLAGCENMISSRALRPGDVLTTLSGQTVEVLNTDAEGRLVLCDVLTYIERFNPEIVIDIATLTGACVIALGDHVTGLMSNHTPLVHELIDAGEKASDRAWRLPLGDEFQEQLESNVADMANIGGRSGGAITAGCFLSRFTKKYHWAHLDIAGTAWSSGKAKGSTGRPVAMLAQFLINRTAPQQHALVEFAEKNVPFPEGNTPPSLR</sequence>
<evidence type="ECO:0000256" key="3">
    <source>
        <dbReference type="ARBA" id="ARBA00009528"/>
    </source>
</evidence>
<dbReference type="SUPFAM" id="SSF52949">
    <property type="entry name" value="Macro domain-like"/>
    <property type="match status" value="1"/>
</dbReference>
<gene>
    <name evidence="9" type="primary">pepA</name>
    <name evidence="11" type="ORF">A359_00440</name>
</gene>
<evidence type="ECO:0000256" key="7">
    <source>
        <dbReference type="ARBA" id="ARBA00022801"/>
    </source>
</evidence>
<evidence type="ECO:0000256" key="4">
    <source>
        <dbReference type="ARBA" id="ARBA00022438"/>
    </source>
</evidence>
<evidence type="ECO:0000313" key="12">
    <source>
        <dbReference type="Proteomes" id="UP000003936"/>
    </source>
</evidence>
<dbReference type="AlphaFoldDB" id="J3VR85"/>
<evidence type="ECO:0000313" key="11">
    <source>
        <dbReference type="EMBL" id="AFP84451.1"/>
    </source>
</evidence>
<dbReference type="Pfam" id="PF00883">
    <property type="entry name" value="Peptidase_M17"/>
    <property type="match status" value="1"/>
</dbReference>
<keyword evidence="8 9" id="KW-0464">Manganese</keyword>
<evidence type="ECO:0000259" key="10">
    <source>
        <dbReference type="PROSITE" id="PS00631"/>
    </source>
</evidence>
<dbReference type="GO" id="GO:0003677">
    <property type="term" value="F:DNA binding"/>
    <property type="evidence" value="ECO:0007669"/>
    <property type="project" value="UniProtKB-ARBA"/>
</dbReference>
<feature type="binding site" evidence="9">
    <location>
        <position position="354"/>
    </location>
    <ligand>
        <name>Mn(2+)</name>
        <dbReference type="ChEBI" id="CHEBI:29035"/>
        <label>1</label>
    </ligand>
</feature>
<dbReference type="InterPro" id="IPR008283">
    <property type="entry name" value="Peptidase_M17_N"/>
</dbReference>
<dbReference type="RefSeq" id="WP_014887750.1">
    <property type="nucleotide sequence ID" value="NC_018419.1"/>
</dbReference>
<keyword evidence="7 9" id="KW-0378">Hydrolase</keyword>
<feature type="binding site" evidence="9">
    <location>
        <position position="275"/>
    </location>
    <ligand>
        <name>Mn(2+)</name>
        <dbReference type="ChEBI" id="CHEBI:29035"/>
        <label>2</label>
    </ligand>
</feature>
<feature type="binding site" evidence="9">
    <location>
        <position position="293"/>
    </location>
    <ligand>
        <name>Mn(2+)</name>
        <dbReference type="ChEBI" id="CHEBI:29035"/>
        <label>2</label>
    </ligand>
</feature>
<reference evidence="11 12" key="1">
    <citation type="journal article" date="2012" name="Mol. Biol. Evol.">
        <title>Genome reduction and co-evolution between the primary and secondary bacterial symbionts of psyllids.</title>
        <authorList>
            <person name="Sloan D.B."/>
            <person name="Moran N.A."/>
        </authorList>
    </citation>
    <scope>NUCLEOTIDE SEQUENCE [LARGE SCALE GENOMIC DNA]</scope>
    <source>
        <strain evidence="11">Ceuc_S</strain>
    </source>
</reference>
<dbReference type="STRING" id="1199245.A359_00440"/>
<feature type="binding site" evidence="9">
    <location>
        <position position="354"/>
    </location>
    <ligand>
        <name>Mn(2+)</name>
        <dbReference type="ChEBI" id="CHEBI:29035"/>
        <label>2</label>
    </ligand>
</feature>
<dbReference type="InterPro" id="IPR000819">
    <property type="entry name" value="Peptidase_M17_C"/>
</dbReference>
<protein>
    <recommendedName>
        <fullName evidence="9">Probable cytosol aminopeptidase</fullName>
        <ecNumber evidence="9">3.4.11.1</ecNumber>
    </recommendedName>
    <alternativeName>
        <fullName evidence="9">Leucine aminopeptidase</fullName>
        <shortName evidence="9">LAP</shortName>
        <ecNumber evidence="9">3.4.11.10</ecNumber>
    </alternativeName>
    <alternativeName>
        <fullName evidence="9">Leucyl aminopeptidase</fullName>
    </alternativeName>
</protein>
<dbReference type="PROSITE" id="PS00631">
    <property type="entry name" value="CYTOSOL_AP"/>
    <property type="match status" value="1"/>
</dbReference>
<dbReference type="GO" id="GO:0030145">
    <property type="term" value="F:manganese ion binding"/>
    <property type="evidence" value="ECO:0007669"/>
    <property type="project" value="UniProtKB-UniRule"/>
</dbReference>
<dbReference type="PANTHER" id="PTHR11963">
    <property type="entry name" value="LEUCINE AMINOPEPTIDASE-RELATED"/>
    <property type="match status" value="1"/>
</dbReference>
<comment type="function">
    <text evidence="9">Presumably involved in the processing and regular turnover of intracellular proteins. Catalyzes the removal of unsubstituted N-terminal amino acids from various peptides.</text>
</comment>
<dbReference type="Pfam" id="PF02789">
    <property type="entry name" value="Peptidase_M17_N"/>
    <property type="match status" value="1"/>
</dbReference>
<dbReference type="OrthoDB" id="9809354at2"/>
<dbReference type="FunFam" id="3.40.630.10:FF:000004">
    <property type="entry name" value="Probable cytosol aminopeptidase"/>
    <property type="match status" value="1"/>
</dbReference>
<keyword evidence="6 9" id="KW-0479">Metal-binding</keyword>
<dbReference type="GO" id="GO:0070006">
    <property type="term" value="F:metalloaminopeptidase activity"/>
    <property type="evidence" value="ECO:0007669"/>
    <property type="project" value="InterPro"/>
</dbReference>
<dbReference type="EMBL" id="CP003546">
    <property type="protein sequence ID" value="AFP84451.1"/>
    <property type="molecule type" value="Genomic_DNA"/>
</dbReference>
<comment type="subcellular location">
    <subcellularLocation>
        <location evidence="9">Cytoplasm</location>
    </subcellularLocation>
</comment>
<feature type="binding site" evidence="9">
    <location>
        <position position="352"/>
    </location>
    <ligand>
        <name>Mn(2+)</name>
        <dbReference type="ChEBI" id="CHEBI:29035"/>
        <label>1</label>
    </ligand>
</feature>